<dbReference type="InterPro" id="IPR007372">
    <property type="entry name" value="Lipid/polyisoprenoid-bd_YceI"/>
</dbReference>
<dbReference type="Pfam" id="PF04264">
    <property type="entry name" value="YceI"/>
    <property type="match status" value="1"/>
</dbReference>
<dbReference type="PANTHER" id="PTHR34406:SF1">
    <property type="entry name" value="PROTEIN YCEI"/>
    <property type="match status" value="1"/>
</dbReference>
<keyword evidence="4" id="KW-1185">Reference proteome</keyword>
<evidence type="ECO:0000259" key="2">
    <source>
        <dbReference type="SMART" id="SM00867"/>
    </source>
</evidence>
<dbReference type="Proteomes" id="UP001500689">
    <property type="component" value="Unassembled WGS sequence"/>
</dbReference>
<dbReference type="Gene3D" id="2.40.128.110">
    <property type="entry name" value="Lipid/polyisoprenoid-binding, YceI-like"/>
    <property type="match status" value="1"/>
</dbReference>
<reference evidence="4" key="1">
    <citation type="journal article" date="2019" name="Int. J. Syst. Evol. Microbiol.">
        <title>The Global Catalogue of Microorganisms (GCM) 10K type strain sequencing project: providing services to taxonomists for standard genome sequencing and annotation.</title>
        <authorList>
            <consortium name="The Broad Institute Genomics Platform"/>
            <consortium name="The Broad Institute Genome Sequencing Center for Infectious Disease"/>
            <person name="Wu L."/>
            <person name="Ma J."/>
        </authorList>
    </citation>
    <scope>NUCLEOTIDE SEQUENCE [LARGE SCALE GENOMIC DNA]</scope>
    <source>
        <strain evidence="4">JCM 16898</strain>
    </source>
</reference>
<evidence type="ECO:0000256" key="1">
    <source>
        <dbReference type="ARBA" id="ARBA00008812"/>
    </source>
</evidence>
<dbReference type="InterPro" id="IPR036761">
    <property type="entry name" value="TTHA0802/YceI-like_sf"/>
</dbReference>
<dbReference type="RefSeq" id="WP_344854247.1">
    <property type="nucleotide sequence ID" value="NZ_BAAAZN010000001.1"/>
</dbReference>
<dbReference type="EMBL" id="BAAAZN010000001">
    <property type="protein sequence ID" value="GAA3523242.1"/>
    <property type="molecule type" value="Genomic_DNA"/>
</dbReference>
<evidence type="ECO:0000313" key="3">
    <source>
        <dbReference type="EMBL" id="GAA3523242.1"/>
    </source>
</evidence>
<accession>A0ABP6UV58</accession>
<dbReference type="SMART" id="SM00867">
    <property type="entry name" value="YceI"/>
    <property type="match status" value="1"/>
</dbReference>
<dbReference type="PANTHER" id="PTHR34406">
    <property type="entry name" value="PROTEIN YCEI"/>
    <property type="match status" value="1"/>
</dbReference>
<gene>
    <name evidence="3" type="ORF">GCM10022222_01520</name>
</gene>
<comment type="caution">
    <text evidence="3">The sequence shown here is derived from an EMBL/GenBank/DDBJ whole genome shotgun (WGS) entry which is preliminary data.</text>
</comment>
<name>A0ABP6UV58_9PSEU</name>
<evidence type="ECO:0000313" key="4">
    <source>
        <dbReference type="Proteomes" id="UP001500689"/>
    </source>
</evidence>
<organism evidence="3 4">
    <name type="scientific">Amycolatopsis ultiminotia</name>
    <dbReference type="NCBI Taxonomy" id="543629"/>
    <lineage>
        <taxon>Bacteria</taxon>
        <taxon>Bacillati</taxon>
        <taxon>Actinomycetota</taxon>
        <taxon>Actinomycetes</taxon>
        <taxon>Pseudonocardiales</taxon>
        <taxon>Pseudonocardiaceae</taxon>
        <taxon>Amycolatopsis</taxon>
    </lineage>
</organism>
<feature type="domain" description="Lipid/polyisoprenoid-binding YceI-like" evidence="2">
    <location>
        <begin position="12"/>
        <end position="179"/>
    </location>
</feature>
<sequence>MTVEIPGYVAGTWDIDPVHSDVSFVVRHLGLTRFRRGVEKFGGQIVTAPDPLDSAVTATVDLTSLDTGLESFNRHLAGAEFLDLDNHPTAEFRSSALRVEDDGFALDGELSLRGAARPVRFALELLGFGTGINGDQKVAFSAAATIRRSEFGIVFDSKLPDGRLIVGEQVQLLLEIEAVLRADVTG</sequence>
<proteinExistence type="inferred from homology"/>
<comment type="similarity">
    <text evidence="1">Belongs to the UPF0312 family.</text>
</comment>
<dbReference type="SUPFAM" id="SSF101874">
    <property type="entry name" value="YceI-like"/>
    <property type="match status" value="1"/>
</dbReference>
<protein>
    <submittedName>
        <fullName evidence="3">YceI family protein</fullName>
    </submittedName>
</protein>